<dbReference type="PANTHER" id="PTHR22906:SF49">
    <property type="entry name" value="COADHESIN-LIKE"/>
    <property type="match status" value="1"/>
</dbReference>
<dbReference type="SMART" id="SM00209">
    <property type="entry name" value="TSP1"/>
    <property type="match status" value="18"/>
</dbReference>
<reference evidence="8" key="1">
    <citation type="submission" date="2021-02" db="EMBL/GenBank/DDBJ databases">
        <authorList>
            <person name="Dougan E. K."/>
            <person name="Rhodes N."/>
            <person name="Thang M."/>
            <person name="Chan C."/>
        </authorList>
    </citation>
    <scope>NUCLEOTIDE SEQUENCE</scope>
</reference>
<feature type="region of interest" description="Disordered" evidence="6">
    <location>
        <begin position="1525"/>
        <end position="1550"/>
    </location>
</feature>
<dbReference type="GO" id="GO:0004672">
    <property type="term" value="F:protein kinase activity"/>
    <property type="evidence" value="ECO:0007669"/>
    <property type="project" value="InterPro"/>
</dbReference>
<evidence type="ECO:0000313" key="8">
    <source>
        <dbReference type="EMBL" id="CAE7555101.1"/>
    </source>
</evidence>
<feature type="domain" description="Protein kinase" evidence="7">
    <location>
        <begin position="1111"/>
        <end position="1448"/>
    </location>
</feature>
<dbReference type="EMBL" id="CAJNIZ010034747">
    <property type="protein sequence ID" value="CAE7555101.1"/>
    <property type="molecule type" value="Genomic_DNA"/>
</dbReference>
<evidence type="ECO:0000256" key="2">
    <source>
        <dbReference type="ARBA" id="ARBA00022737"/>
    </source>
</evidence>
<keyword evidence="2" id="KW-0677">Repeat</keyword>
<proteinExistence type="predicted"/>
<dbReference type="Pfam" id="PF00090">
    <property type="entry name" value="TSP_1"/>
    <property type="match status" value="12"/>
</dbReference>
<dbReference type="Proteomes" id="UP000649617">
    <property type="component" value="Unassembled WGS sequence"/>
</dbReference>
<organism evidence="8 9">
    <name type="scientific">Symbiodinium pilosum</name>
    <name type="common">Dinoflagellate</name>
    <dbReference type="NCBI Taxonomy" id="2952"/>
    <lineage>
        <taxon>Eukaryota</taxon>
        <taxon>Sar</taxon>
        <taxon>Alveolata</taxon>
        <taxon>Dinophyceae</taxon>
        <taxon>Suessiales</taxon>
        <taxon>Symbiodiniaceae</taxon>
        <taxon>Symbiodinium</taxon>
    </lineage>
</organism>
<dbReference type="InterPro" id="IPR052065">
    <property type="entry name" value="Compl_asym_regulator"/>
</dbReference>
<dbReference type="Pfam" id="PF07714">
    <property type="entry name" value="PK_Tyr_Ser-Thr"/>
    <property type="match status" value="1"/>
</dbReference>
<dbReference type="Gene3D" id="3.30.200.20">
    <property type="entry name" value="Phosphorylase Kinase, domain 1"/>
    <property type="match status" value="1"/>
</dbReference>
<evidence type="ECO:0000313" key="9">
    <source>
        <dbReference type="Proteomes" id="UP000649617"/>
    </source>
</evidence>
<keyword evidence="3" id="KW-1015">Disulfide bond</keyword>
<feature type="compositionally biased region" description="Polar residues" evidence="6">
    <location>
        <begin position="1503"/>
        <end position="1512"/>
    </location>
</feature>
<dbReference type="SUPFAM" id="SSF56112">
    <property type="entry name" value="Protein kinase-like (PK-like)"/>
    <property type="match status" value="1"/>
</dbReference>
<comment type="caution">
    <text evidence="8">The sequence shown here is derived from an EMBL/GenBank/DDBJ whole genome shotgun (WGS) entry which is preliminary data.</text>
</comment>
<dbReference type="PROSITE" id="PS50011">
    <property type="entry name" value="PROTEIN_KINASE_DOM"/>
    <property type="match status" value="1"/>
</dbReference>
<dbReference type="Gene3D" id="2.20.100.10">
    <property type="entry name" value="Thrombospondin type-1 (TSP1) repeat"/>
    <property type="match status" value="17"/>
</dbReference>
<dbReference type="InterPro" id="IPR017441">
    <property type="entry name" value="Protein_kinase_ATP_BS"/>
</dbReference>
<keyword evidence="5" id="KW-0547">Nucleotide-binding</keyword>
<keyword evidence="4" id="KW-0325">Glycoprotein</keyword>
<dbReference type="Pfam" id="PF19028">
    <property type="entry name" value="TSP1_spondin"/>
    <property type="match status" value="4"/>
</dbReference>
<evidence type="ECO:0000256" key="1">
    <source>
        <dbReference type="ARBA" id="ARBA00022729"/>
    </source>
</evidence>
<evidence type="ECO:0000256" key="5">
    <source>
        <dbReference type="PROSITE-ProRule" id="PRU10141"/>
    </source>
</evidence>
<dbReference type="InterPro" id="IPR044004">
    <property type="entry name" value="TSP1_spondin_dom"/>
</dbReference>
<feature type="binding site" evidence="5">
    <location>
        <position position="1145"/>
    </location>
    <ligand>
        <name>ATP</name>
        <dbReference type="ChEBI" id="CHEBI:30616"/>
    </ligand>
</feature>
<evidence type="ECO:0000259" key="7">
    <source>
        <dbReference type="PROSITE" id="PS50011"/>
    </source>
</evidence>
<dbReference type="InterPro" id="IPR011009">
    <property type="entry name" value="Kinase-like_dom_sf"/>
</dbReference>
<evidence type="ECO:0000256" key="3">
    <source>
        <dbReference type="ARBA" id="ARBA00023157"/>
    </source>
</evidence>
<dbReference type="PROSITE" id="PS00107">
    <property type="entry name" value="PROTEIN_KINASE_ATP"/>
    <property type="match status" value="1"/>
</dbReference>
<dbReference type="InterPro" id="IPR000719">
    <property type="entry name" value="Prot_kinase_dom"/>
</dbReference>
<dbReference type="Gene3D" id="1.10.510.10">
    <property type="entry name" value="Transferase(Phosphotransferase) domain 1"/>
    <property type="match status" value="1"/>
</dbReference>
<dbReference type="PANTHER" id="PTHR22906">
    <property type="entry name" value="PROPERDIN"/>
    <property type="match status" value="1"/>
</dbReference>
<keyword evidence="9" id="KW-1185">Reference proteome</keyword>
<dbReference type="SUPFAM" id="SSF82895">
    <property type="entry name" value="TSP-1 type 1 repeat"/>
    <property type="match status" value="17"/>
</dbReference>
<feature type="region of interest" description="Disordered" evidence="6">
    <location>
        <begin position="1482"/>
        <end position="1512"/>
    </location>
</feature>
<evidence type="ECO:0000256" key="6">
    <source>
        <dbReference type="SAM" id="MobiDB-lite"/>
    </source>
</evidence>
<dbReference type="GO" id="GO:0005524">
    <property type="term" value="F:ATP binding"/>
    <property type="evidence" value="ECO:0007669"/>
    <property type="project" value="UniProtKB-UniRule"/>
</dbReference>
<name>A0A812U3X4_SYMPI</name>
<dbReference type="InterPro" id="IPR001245">
    <property type="entry name" value="Ser-Thr/Tyr_kinase_cat_dom"/>
</dbReference>
<protein>
    <submittedName>
        <fullName evidence="8">Hmcn1 protein</fullName>
    </submittedName>
</protein>
<keyword evidence="1" id="KW-0732">Signal</keyword>
<dbReference type="PROSITE" id="PS50092">
    <property type="entry name" value="TSP1"/>
    <property type="match status" value="18"/>
</dbReference>
<accession>A0A812U3X4</accession>
<evidence type="ECO:0000256" key="4">
    <source>
        <dbReference type="ARBA" id="ARBA00023180"/>
    </source>
</evidence>
<dbReference type="SMART" id="SM00220">
    <property type="entry name" value="S_TKc"/>
    <property type="match status" value="1"/>
</dbReference>
<dbReference type="InterPro" id="IPR000884">
    <property type="entry name" value="TSP1_rpt"/>
</dbReference>
<gene>
    <name evidence="8" type="primary">Hmcn1</name>
    <name evidence="8" type="ORF">SPIL2461_LOCUS14766</name>
</gene>
<sequence>MHFAGIGSQNRNRVVITAPKFGGVPCGNLSETQRCTNFCMDCQLSDWTTWASCSKTCAGGSQYVQRASSSLIQLEAGSESSTGAWGYQKKMGVRCDPKHQRSTDGVGTPQEAEALCSADPTCGGLYDRGCDNWVTMCDANFTLESEEGSCSYLKKEIGRGEPCQGNISETMTCNEQMCPVDCVMTDWTDWSPCDPFCNGTQKRERNILKHAAYGGTPCGPTLEDQRCSNFCVDCAWTDWTLWPACTVSCGGGTAQRTRSVAVPKQGGGQECSGSGEETKTCSEQDCPVDCEFSTWTTWTSCQPYCEGSQTRQRSVTRKAAFGGKSCNSLAAEEPGFTGGVTKQIRQCSNLCRDCGWLDWTPFSSCSATCGNGTRSRSRDQLFVLRTNRSGTISAFAEEPARVYGYELQMNMRCDVASRRDGSMVYAAARDRCDSDPTCGGVYDEGCDGTVVLCNVGFSLHEEAGSCSATKLEIGGGSPCEQVQKLQVEHCNTAACPRDCQYGDWSAWTVCEPWCNGTQARNRGIVLEEEEGGKPCFATAESRECSNHCVNCRWADWSSWNDCSASCGGGNQTRARTVTVPKEGRGEDCVGNDTETRTCADLNCPVNCELSDWTAWSSCQPHCLGEQNRSRKVLSHPRYGGAACGSLAEQRKCANLCMDCMLSGWEEWGDCSASCGGGRRKRLRTETYVSRNQTGSASSSSLLEVNMQAIGYEKKMGVKCDEAHQRDLGVSGQPPLTAQASCSGDATCGALYDKGCKNFWAVCDAGFVLEEEEGSCSYIKKEIGEGEACEGNIAQNEDCNIENCPLDCEYTEWTEWSTCEPFCSGLTNRTRNITREPQNGGLPCSLKAQVNNCTNFCVDCEWGSWTQWSNCSTSCNSGTRTRSREVAVPADGGGKKCSGNGTEVGICADLIACPVDCEMTDWGGWTPCTPYCDGKQQRSRSIITQPYAGGAACGETAEEMSCNNTCVNCQLTSWTDWSECSKTCSGGTQHRSRGILKQAEGQGTPCPTELEQTKEDMCAPLDCPVDCIWGDWLPWNGCSVTCGEGTQDRTRVEVVSAQYGGLCDKGCDLRREQQGVACLRRRDLPGGRQLLVPVARTSVLDQSKVEIGNFRFRCSDVLGRGSYGEVWRAQVLSAKDQQEPSEVALKEVLCRNQSELRQAIFEVQVLLALERAASPHRLKLRVPRCIAYKVNMCSGGWKVRTAMTLVPGQSLDYFLRQKPPPGFTVLAGLRRALSLVACLLRDIGPALQLLGPIAWHRDVNSHNILIDGAPCDHADIGDASFWLIDFGLAVDSQSWVSEKGRWRTEYIGGDSRYWPPSSWIMHLVGPEGFDHRPDLCDQYQRRLDIHGLGVTALELLCTVAMACLADEAEEQELQPWTPIFHAWTCYREAVWQWWATVYAVFSVGGDLAPVQAQLVEERIVEQLLLLLTRIRIALRNCAAQLRDDQQARLLQMIADMLDEGKAFELRDIQRLVGGPKIECLRRSTSVVSSSKEPKESQKRFYSVPTKSRQVPRNGTVPSAVIATTAGLDKSSRGHSRDVLGQSTRTSPMRGLTASWQSQMDAVMTRMASLKSRFQARPDVAALDQKLAVLRRSTVQKAKQRLQCFVRAPAATPLGGGWVERTPVYLSSVRFFLWYAAHFMLEDWWSHWGNCSATCDSGFQFRNRSVSVEKVGEGADCDGHAEESEPCAQQGCPRDCIIHDWQQWSDCSQSCGPGGKRKRIRDAESEIEGGRPCNESNEEYEVCGLAGCPRDCIWGDWGGWSNCTKSCGKGIAFRNRIQLVVAAYGGSCVGSAVQTEFCNSVPCPEDCTWNDWGEWTTCTQPCGGDVAGTRSRLRTKSGPFNAGEDCVGFPTETVACNAPGGCSVNCTWEERC</sequence>
<keyword evidence="5" id="KW-0067">ATP-binding</keyword>
<dbReference type="OrthoDB" id="447791at2759"/>
<dbReference type="InterPro" id="IPR036383">
    <property type="entry name" value="TSP1_rpt_sf"/>
</dbReference>